<dbReference type="SUPFAM" id="SSF53850">
    <property type="entry name" value="Periplasmic binding protein-like II"/>
    <property type="match status" value="1"/>
</dbReference>
<dbReference type="AlphaFoldDB" id="A0A5E4TWM2"/>
<dbReference type="PANTHER" id="PTHR30537">
    <property type="entry name" value="HTH-TYPE TRANSCRIPTIONAL REGULATOR"/>
    <property type="match status" value="1"/>
</dbReference>
<dbReference type="InterPro" id="IPR036390">
    <property type="entry name" value="WH_DNA-bd_sf"/>
</dbReference>
<dbReference type="GO" id="GO:0003700">
    <property type="term" value="F:DNA-binding transcription factor activity"/>
    <property type="evidence" value="ECO:0007669"/>
    <property type="project" value="InterPro"/>
</dbReference>
<dbReference type="FunFam" id="1.10.10.10:FF:000001">
    <property type="entry name" value="LysR family transcriptional regulator"/>
    <property type="match status" value="1"/>
</dbReference>
<evidence type="ECO:0000256" key="2">
    <source>
        <dbReference type="ARBA" id="ARBA00023015"/>
    </source>
</evidence>
<evidence type="ECO:0000313" key="6">
    <source>
        <dbReference type="EMBL" id="VVD92250.1"/>
    </source>
</evidence>
<dbReference type="Pfam" id="PF00126">
    <property type="entry name" value="HTH_1"/>
    <property type="match status" value="1"/>
</dbReference>
<accession>A0A5E4TWM2</accession>
<organism evidence="6 7">
    <name type="scientific">Pandoraea pneumonica</name>
    <dbReference type="NCBI Taxonomy" id="2508299"/>
    <lineage>
        <taxon>Bacteria</taxon>
        <taxon>Pseudomonadati</taxon>
        <taxon>Pseudomonadota</taxon>
        <taxon>Betaproteobacteria</taxon>
        <taxon>Burkholderiales</taxon>
        <taxon>Burkholderiaceae</taxon>
        <taxon>Pandoraea</taxon>
    </lineage>
</organism>
<dbReference type="SUPFAM" id="SSF46785">
    <property type="entry name" value="Winged helix' DNA-binding domain"/>
    <property type="match status" value="1"/>
</dbReference>
<dbReference type="RefSeq" id="WP_150678956.1">
    <property type="nucleotide sequence ID" value="NZ_CABPSK010000001.1"/>
</dbReference>
<dbReference type="OrthoDB" id="9786526at2"/>
<protein>
    <submittedName>
        <fullName evidence="6">LysR family transcriptional regulator</fullName>
    </submittedName>
</protein>
<dbReference type="PANTHER" id="PTHR30537:SF5">
    <property type="entry name" value="HTH-TYPE TRANSCRIPTIONAL ACTIVATOR TTDR-RELATED"/>
    <property type="match status" value="1"/>
</dbReference>
<dbReference type="InterPro" id="IPR005119">
    <property type="entry name" value="LysR_subst-bd"/>
</dbReference>
<evidence type="ECO:0000256" key="1">
    <source>
        <dbReference type="ARBA" id="ARBA00009437"/>
    </source>
</evidence>
<dbReference type="FunFam" id="3.40.190.290:FF:000001">
    <property type="entry name" value="Transcriptional regulator, LysR family"/>
    <property type="match status" value="1"/>
</dbReference>
<name>A0A5E4TWM2_9BURK</name>
<keyword evidence="2" id="KW-0805">Transcription regulation</keyword>
<keyword evidence="7" id="KW-1185">Reference proteome</keyword>
<evidence type="ECO:0000259" key="5">
    <source>
        <dbReference type="PROSITE" id="PS50931"/>
    </source>
</evidence>
<evidence type="ECO:0000256" key="3">
    <source>
        <dbReference type="ARBA" id="ARBA00023125"/>
    </source>
</evidence>
<dbReference type="InterPro" id="IPR000847">
    <property type="entry name" value="LysR_HTH_N"/>
</dbReference>
<keyword evidence="3" id="KW-0238">DNA-binding</keyword>
<dbReference type="Pfam" id="PF03466">
    <property type="entry name" value="LysR_substrate"/>
    <property type="match status" value="1"/>
</dbReference>
<dbReference type="Proteomes" id="UP000366945">
    <property type="component" value="Unassembled WGS sequence"/>
</dbReference>
<keyword evidence="4" id="KW-0804">Transcription</keyword>
<feature type="domain" description="HTH lysR-type" evidence="5">
    <location>
        <begin position="1"/>
        <end position="59"/>
    </location>
</feature>
<dbReference type="Gene3D" id="3.40.190.290">
    <property type="match status" value="1"/>
</dbReference>
<sequence>MNAIADLEFFVRLVRHGSLSSLARDLGVTPPAVSARLASLEKRLGVRLLNRTTRRITMTEEGERYLRAGSSLLEEVQELERMVSSSRDVPQGLLKVNATFGFGRRHIVPALSAFRQRYPDVEVQLELTDRPMNLAESAFDVGIRLGELPDSRLVAKRLAHNERFVCASPGYLAGRTLPRTPEDLRQHLCIVLRENDTAYGTWHFNKGKRQQHVKVHGAMSSNDGEATLKWALDGHGVLMRSAWDVQSFIDAGQLTRLLPDWHLPPADVYAVYPERLNLSAKVRVFVDFLEVHMHEASHWGSHPLPA</sequence>
<evidence type="ECO:0000313" key="7">
    <source>
        <dbReference type="Proteomes" id="UP000366945"/>
    </source>
</evidence>
<dbReference type="CDD" id="cd08479">
    <property type="entry name" value="PBP2_CrgA_like_9"/>
    <property type="match status" value="1"/>
</dbReference>
<dbReference type="InterPro" id="IPR058163">
    <property type="entry name" value="LysR-type_TF_proteobact-type"/>
</dbReference>
<dbReference type="GO" id="GO:0006351">
    <property type="term" value="P:DNA-templated transcription"/>
    <property type="evidence" value="ECO:0007669"/>
    <property type="project" value="TreeGrafter"/>
</dbReference>
<gene>
    <name evidence="6" type="ORF">PPN31114_01724</name>
</gene>
<evidence type="ECO:0000256" key="4">
    <source>
        <dbReference type="ARBA" id="ARBA00023163"/>
    </source>
</evidence>
<dbReference type="GeneID" id="300403769"/>
<dbReference type="GO" id="GO:0043565">
    <property type="term" value="F:sequence-specific DNA binding"/>
    <property type="evidence" value="ECO:0007669"/>
    <property type="project" value="TreeGrafter"/>
</dbReference>
<dbReference type="InterPro" id="IPR036388">
    <property type="entry name" value="WH-like_DNA-bd_sf"/>
</dbReference>
<dbReference type="Gene3D" id="1.10.10.10">
    <property type="entry name" value="Winged helix-like DNA-binding domain superfamily/Winged helix DNA-binding domain"/>
    <property type="match status" value="1"/>
</dbReference>
<comment type="similarity">
    <text evidence="1">Belongs to the LysR transcriptional regulatory family.</text>
</comment>
<reference evidence="6 7" key="1">
    <citation type="submission" date="2019-08" db="EMBL/GenBank/DDBJ databases">
        <authorList>
            <person name="Peeters C."/>
        </authorList>
    </citation>
    <scope>NUCLEOTIDE SEQUENCE [LARGE SCALE GENOMIC DNA]</scope>
    <source>
        <strain evidence="6 7">LMG 31114</strain>
    </source>
</reference>
<proteinExistence type="inferred from homology"/>
<dbReference type="EMBL" id="CABPSK010000001">
    <property type="protein sequence ID" value="VVD92250.1"/>
    <property type="molecule type" value="Genomic_DNA"/>
</dbReference>
<dbReference type="PROSITE" id="PS50931">
    <property type="entry name" value="HTH_LYSR"/>
    <property type="match status" value="1"/>
</dbReference>